<accession>A0A517YK42</accession>
<gene>
    <name evidence="1" type="ORF">ETAA8_57360</name>
</gene>
<evidence type="ECO:0000313" key="1">
    <source>
        <dbReference type="EMBL" id="QDU30590.1"/>
    </source>
</evidence>
<dbReference type="Proteomes" id="UP000315017">
    <property type="component" value="Chromosome"/>
</dbReference>
<dbReference type="AlphaFoldDB" id="A0A517YK42"/>
<protein>
    <submittedName>
        <fullName evidence="1">Uncharacterized protein</fullName>
    </submittedName>
</protein>
<dbReference type="EMBL" id="CP036274">
    <property type="protein sequence ID" value="QDU30590.1"/>
    <property type="molecule type" value="Genomic_DNA"/>
</dbReference>
<sequence>MRSGSSHHDGPLGHFLATDIGKVIIVAAQFVEQFSHARWDRSDIDDAT</sequence>
<organism evidence="1 2">
    <name type="scientific">Anatilimnocola aggregata</name>
    <dbReference type="NCBI Taxonomy" id="2528021"/>
    <lineage>
        <taxon>Bacteria</taxon>
        <taxon>Pseudomonadati</taxon>
        <taxon>Planctomycetota</taxon>
        <taxon>Planctomycetia</taxon>
        <taxon>Pirellulales</taxon>
        <taxon>Pirellulaceae</taxon>
        <taxon>Anatilimnocola</taxon>
    </lineage>
</organism>
<name>A0A517YK42_9BACT</name>
<evidence type="ECO:0000313" key="2">
    <source>
        <dbReference type="Proteomes" id="UP000315017"/>
    </source>
</evidence>
<dbReference type="KEGG" id="aagg:ETAA8_57360"/>
<reference evidence="1 2" key="1">
    <citation type="submission" date="2019-02" db="EMBL/GenBank/DDBJ databases">
        <title>Deep-cultivation of Planctomycetes and their phenomic and genomic characterization uncovers novel biology.</title>
        <authorList>
            <person name="Wiegand S."/>
            <person name="Jogler M."/>
            <person name="Boedeker C."/>
            <person name="Pinto D."/>
            <person name="Vollmers J."/>
            <person name="Rivas-Marin E."/>
            <person name="Kohn T."/>
            <person name="Peeters S.H."/>
            <person name="Heuer A."/>
            <person name="Rast P."/>
            <person name="Oberbeckmann S."/>
            <person name="Bunk B."/>
            <person name="Jeske O."/>
            <person name="Meyerdierks A."/>
            <person name="Storesund J.E."/>
            <person name="Kallscheuer N."/>
            <person name="Luecker S."/>
            <person name="Lage O.M."/>
            <person name="Pohl T."/>
            <person name="Merkel B.J."/>
            <person name="Hornburger P."/>
            <person name="Mueller R.-W."/>
            <person name="Bruemmer F."/>
            <person name="Labrenz M."/>
            <person name="Spormann A.M."/>
            <person name="Op den Camp H."/>
            <person name="Overmann J."/>
            <person name="Amann R."/>
            <person name="Jetten M.S.M."/>
            <person name="Mascher T."/>
            <person name="Medema M.H."/>
            <person name="Devos D.P."/>
            <person name="Kaster A.-K."/>
            <person name="Ovreas L."/>
            <person name="Rohde M."/>
            <person name="Galperin M.Y."/>
            <person name="Jogler C."/>
        </authorList>
    </citation>
    <scope>NUCLEOTIDE SEQUENCE [LARGE SCALE GENOMIC DNA]</scope>
    <source>
        <strain evidence="1 2">ETA_A8</strain>
    </source>
</reference>
<keyword evidence="2" id="KW-1185">Reference proteome</keyword>
<proteinExistence type="predicted"/>